<dbReference type="CDD" id="cd00060">
    <property type="entry name" value="FHA"/>
    <property type="match status" value="1"/>
</dbReference>
<dbReference type="Proteomes" id="UP000297258">
    <property type="component" value="Unassembled WGS sequence"/>
</dbReference>
<gene>
    <name evidence="3" type="primary">tagH</name>
    <name evidence="3" type="ORF">E4O92_05290</name>
</gene>
<sequence>MPISVTVKDVETGAPAWQAVLPEPVATIGRNATCDLVLKDPEKHISRLHASIELRTGAHYLLVHSKINPVLVDGMLCQPGSVLALHDGSVVVMHPFELTMHAELAAALPAASDGAFAWLGERQPPALDADPFNLDVRASRAQPAAPQPDPFWRPAPPRSARLVDDIESSLALNASPNLDPLALLDKLEANGRPVPLDALLGDIGSGTRGPLVEFAGRKREREDIAFAPEHVHDVNLPFPPPACSPPAVAQSPANPAVPELDWLDELPPAAIGATPTAGEPCLPRAPTPESDSPALDAGAVEAFMRGLGCPAFEVPPGQEMEFFEKAGEIMQVAVQGLVTLLLSRGEIRGELRAEERTMVAASANNPLKFVDGGGEALRYLLDPSAAQPGAFLPPVKAIEEACGELVAHELGMLAGTRAAVIGAIRRFDPQEIEHSAAPGPRFLAWQRKARLWEAYVGHHAKVQADLADDLHRVFELDFLAAYREQVQRVTKN</sequence>
<feature type="compositionally biased region" description="Low complexity" evidence="1">
    <location>
        <begin position="270"/>
        <end position="280"/>
    </location>
</feature>
<evidence type="ECO:0000259" key="2">
    <source>
        <dbReference type="PROSITE" id="PS50006"/>
    </source>
</evidence>
<keyword evidence="4" id="KW-1185">Reference proteome</keyword>
<dbReference type="RefSeq" id="WP_135188711.1">
    <property type="nucleotide sequence ID" value="NZ_SPUM01000033.1"/>
</dbReference>
<accession>A0A4Y9T2Y9</accession>
<dbReference type="OrthoDB" id="273564at2"/>
<evidence type="ECO:0000313" key="3">
    <source>
        <dbReference type="EMBL" id="TFW33897.1"/>
    </source>
</evidence>
<dbReference type="InterPro" id="IPR017735">
    <property type="entry name" value="T6SS_FHA"/>
</dbReference>
<dbReference type="NCBIfam" id="TIGR03354">
    <property type="entry name" value="VI_FHA"/>
    <property type="match status" value="1"/>
</dbReference>
<name>A0A4Y9T2Y9_9BURK</name>
<dbReference type="EMBL" id="SPUM01000033">
    <property type="protein sequence ID" value="TFW33897.1"/>
    <property type="molecule type" value="Genomic_DNA"/>
</dbReference>
<dbReference type="InterPro" id="IPR000253">
    <property type="entry name" value="FHA_dom"/>
</dbReference>
<dbReference type="InterPro" id="IPR046883">
    <property type="entry name" value="T6SS_FHA_C"/>
</dbReference>
<proteinExistence type="predicted"/>
<reference evidence="3 4" key="1">
    <citation type="submission" date="2019-03" db="EMBL/GenBank/DDBJ databases">
        <title>Draft genome of Massilia hortus sp. nov., a novel bacterial species of the Oxalobacteraceae family.</title>
        <authorList>
            <person name="Peta V."/>
            <person name="Raths R."/>
            <person name="Bucking H."/>
        </authorList>
    </citation>
    <scope>NUCLEOTIDE SEQUENCE [LARGE SCALE GENOMIC DNA]</scope>
    <source>
        <strain evidence="3 4">ONC3</strain>
    </source>
</reference>
<evidence type="ECO:0000256" key="1">
    <source>
        <dbReference type="SAM" id="MobiDB-lite"/>
    </source>
</evidence>
<feature type="region of interest" description="Disordered" evidence="1">
    <location>
        <begin position="270"/>
        <end position="292"/>
    </location>
</feature>
<evidence type="ECO:0000313" key="4">
    <source>
        <dbReference type="Proteomes" id="UP000297258"/>
    </source>
</evidence>
<dbReference type="Gene3D" id="2.60.200.20">
    <property type="match status" value="1"/>
</dbReference>
<organism evidence="3 4">
    <name type="scientific">Massilia horti</name>
    <dbReference type="NCBI Taxonomy" id="2562153"/>
    <lineage>
        <taxon>Bacteria</taxon>
        <taxon>Pseudomonadati</taxon>
        <taxon>Pseudomonadota</taxon>
        <taxon>Betaproteobacteria</taxon>
        <taxon>Burkholderiales</taxon>
        <taxon>Oxalobacteraceae</taxon>
        <taxon>Telluria group</taxon>
        <taxon>Massilia</taxon>
    </lineage>
</organism>
<dbReference type="SUPFAM" id="SSF49879">
    <property type="entry name" value="SMAD/FHA domain"/>
    <property type="match status" value="1"/>
</dbReference>
<dbReference type="PROSITE" id="PS50006">
    <property type="entry name" value="FHA_DOMAIN"/>
    <property type="match status" value="1"/>
</dbReference>
<dbReference type="AlphaFoldDB" id="A0A4Y9T2Y9"/>
<dbReference type="Pfam" id="PF00498">
    <property type="entry name" value="FHA"/>
    <property type="match status" value="1"/>
</dbReference>
<feature type="domain" description="FHA" evidence="2">
    <location>
        <begin position="26"/>
        <end position="77"/>
    </location>
</feature>
<comment type="caution">
    <text evidence="3">The sequence shown here is derived from an EMBL/GenBank/DDBJ whole genome shotgun (WGS) entry which is preliminary data.</text>
</comment>
<protein>
    <submittedName>
        <fullName evidence="3">Type VI secretion system-associated FHA domain protein TagH</fullName>
    </submittedName>
</protein>
<dbReference type="Pfam" id="PF20232">
    <property type="entry name" value="T6SS_FHA_C"/>
    <property type="match status" value="1"/>
</dbReference>
<dbReference type="InterPro" id="IPR008984">
    <property type="entry name" value="SMAD_FHA_dom_sf"/>
</dbReference>